<keyword evidence="2" id="KW-1185">Reference proteome</keyword>
<sequence length="101" mass="11903">MKQVLGIIFFFLLFLSTVLLNVKVSALRNEIRKVSSEIDMLEREKTYLENYIQSNLDLKKIEKEALKMGLTYPKNVVEFRIYDGKISEISKEKYYASSLER</sequence>
<dbReference type="AlphaFoldDB" id="B5YEM0"/>
<proteinExistence type="predicted"/>
<reference evidence="1 2" key="1">
    <citation type="journal article" date="2014" name="Genome Announc.">
        <title>Complete Genome Sequence of the Extreme Thermophile Dictyoglomus thermophilum H-6-12.</title>
        <authorList>
            <person name="Coil D.A."/>
            <person name="Badger J.H."/>
            <person name="Forberger H.C."/>
            <person name="Riggs F."/>
            <person name="Madupu R."/>
            <person name="Fedorova N."/>
            <person name="Ward N."/>
            <person name="Robb F.T."/>
            <person name="Eisen J.A."/>
        </authorList>
    </citation>
    <scope>NUCLEOTIDE SEQUENCE [LARGE SCALE GENOMIC DNA]</scope>
    <source>
        <strain evidence="2">ATCC 35947 / DSM 3960 / H-6-12</strain>
    </source>
</reference>
<gene>
    <name evidence="1" type="ordered locus">DICTH_1139</name>
</gene>
<dbReference type="Proteomes" id="UP000001733">
    <property type="component" value="Chromosome"/>
</dbReference>
<accession>B5YEM0</accession>
<organism evidence="1 2">
    <name type="scientific">Dictyoglomus thermophilum (strain ATCC 35947 / DSM 3960 / H-6-12)</name>
    <dbReference type="NCBI Taxonomy" id="309799"/>
    <lineage>
        <taxon>Bacteria</taxon>
        <taxon>Pseudomonadati</taxon>
        <taxon>Dictyoglomota</taxon>
        <taxon>Dictyoglomia</taxon>
        <taxon>Dictyoglomales</taxon>
        <taxon>Dictyoglomaceae</taxon>
        <taxon>Dictyoglomus</taxon>
    </lineage>
</organism>
<dbReference type="STRING" id="309799.DICTH_1139"/>
<evidence type="ECO:0000313" key="1">
    <source>
        <dbReference type="EMBL" id="ACI18982.1"/>
    </source>
</evidence>
<evidence type="ECO:0000313" key="2">
    <source>
        <dbReference type="Proteomes" id="UP000001733"/>
    </source>
</evidence>
<dbReference type="PaxDb" id="309799-DICTH_1139"/>
<protein>
    <recommendedName>
        <fullName evidence="3">Cell division protein FtsL</fullName>
    </recommendedName>
</protein>
<dbReference type="EMBL" id="CP001146">
    <property type="protein sequence ID" value="ACI18982.1"/>
    <property type="molecule type" value="Genomic_DNA"/>
</dbReference>
<evidence type="ECO:0008006" key="3">
    <source>
        <dbReference type="Google" id="ProtNLM"/>
    </source>
</evidence>
<dbReference type="KEGG" id="dth:DICTH_1139"/>
<name>B5YEM0_DICT6</name>
<dbReference type="RefSeq" id="WP_012547614.1">
    <property type="nucleotide sequence ID" value="NC_011297.1"/>
</dbReference>
<dbReference type="HOGENOM" id="CLU_2287001_0_0_0"/>
<dbReference type="OrthoDB" id="9813174at2"/>